<keyword evidence="1" id="KW-1133">Transmembrane helix</keyword>
<protein>
    <submittedName>
        <fullName evidence="2">Uncharacterized protein</fullName>
    </submittedName>
</protein>
<feature type="transmembrane region" description="Helical" evidence="1">
    <location>
        <begin position="128"/>
        <end position="145"/>
    </location>
</feature>
<feature type="transmembrane region" description="Helical" evidence="1">
    <location>
        <begin position="20"/>
        <end position="44"/>
    </location>
</feature>
<evidence type="ECO:0000313" key="2">
    <source>
        <dbReference type="EMBL" id="TCN20393.1"/>
    </source>
</evidence>
<reference evidence="2 3" key="1">
    <citation type="journal article" date="2015" name="Stand. Genomic Sci.">
        <title>Genomic Encyclopedia of Bacterial and Archaeal Type Strains, Phase III: the genomes of soil and plant-associated and newly described type strains.</title>
        <authorList>
            <person name="Whitman W.B."/>
            <person name="Woyke T."/>
            <person name="Klenk H.P."/>
            <person name="Zhou Y."/>
            <person name="Lilburn T.G."/>
            <person name="Beck B.J."/>
            <person name="De Vos P."/>
            <person name="Vandamme P."/>
            <person name="Eisen J.A."/>
            <person name="Garrity G."/>
            <person name="Hugenholtz P."/>
            <person name="Kyrpides N.C."/>
        </authorList>
    </citation>
    <scope>NUCLEOTIDE SEQUENCE [LARGE SCALE GENOMIC DNA]</scope>
    <source>
        <strain evidence="2 3">CV53</strain>
    </source>
</reference>
<dbReference type="EMBL" id="SLVV01000014">
    <property type="protein sequence ID" value="TCN20393.1"/>
    <property type="molecule type" value="Genomic_DNA"/>
</dbReference>
<keyword evidence="1" id="KW-0812">Transmembrane</keyword>
<comment type="caution">
    <text evidence="2">The sequence shown here is derived from an EMBL/GenBank/DDBJ whole genome shotgun (WGS) entry which is preliminary data.</text>
</comment>
<accession>A0A4R2B2C9</accession>
<evidence type="ECO:0000256" key="1">
    <source>
        <dbReference type="SAM" id="Phobius"/>
    </source>
</evidence>
<evidence type="ECO:0000313" key="3">
    <source>
        <dbReference type="Proteomes" id="UP000295689"/>
    </source>
</evidence>
<organism evidence="2 3">
    <name type="scientific">Mesobacillus foraminis</name>
    <dbReference type="NCBI Taxonomy" id="279826"/>
    <lineage>
        <taxon>Bacteria</taxon>
        <taxon>Bacillati</taxon>
        <taxon>Bacillota</taxon>
        <taxon>Bacilli</taxon>
        <taxon>Bacillales</taxon>
        <taxon>Bacillaceae</taxon>
        <taxon>Mesobacillus</taxon>
    </lineage>
</organism>
<dbReference type="AlphaFoldDB" id="A0A4R2B2C9"/>
<keyword evidence="1" id="KW-0472">Membrane</keyword>
<gene>
    <name evidence="2" type="ORF">EV146_11410</name>
</gene>
<feature type="transmembrane region" description="Helical" evidence="1">
    <location>
        <begin position="86"/>
        <end position="107"/>
    </location>
</feature>
<dbReference type="RefSeq" id="WP_132010995.1">
    <property type="nucleotide sequence ID" value="NZ_JABUHM010000012.1"/>
</dbReference>
<sequence length="189" mass="21225">MLRDGFRKIFWGLILVLVEIHIVAFDLLLDPLGYFYILSGLNLLTSRYEMNRKGKWLAAGLILLSLPTIVIQNGVHDTILTSPAAIYMSIMGILNLILAYFIFQLMISVAASIGDRRLEKQTSGTCKMYMVAIFMVCFFQSFRINMSSDQLTGLTLISLVFSLVMQLSLLMQVSTFSKLPDAPNWKPAG</sequence>
<feature type="transmembrane region" description="Helical" evidence="1">
    <location>
        <begin position="151"/>
        <end position="170"/>
    </location>
</feature>
<proteinExistence type="predicted"/>
<name>A0A4R2B2C9_9BACI</name>
<feature type="transmembrane region" description="Helical" evidence="1">
    <location>
        <begin position="56"/>
        <end position="74"/>
    </location>
</feature>
<dbReference type="Proteomes" id="UP000295689">
    <property type="component" value="Unassembled WGS sequence"/>
</dbReference>
<keyword evidence="3" id="KW-1185">Reference proteome</keyword>